<evidence type="ECO:0000259" key="3">
    <source>
        <dbReference type="SMART" id="SM00062"/>
    </source>
</evidence>
<dbReference type="PANTHER" id="PTHR35936">
    <property type="entry name" value="MEMBRANE-BOUND LYTIC MUREIN TRANSGLYCOSYLASE F"/>
    <property type="match status" value="1"/>
</dbReference>
<sequence>MLWTLLTILLVSSLSSANYDFRDVDGAPIISQSGDGIGPCGLLADLWLLISYINGINFRYVPTPLTPLITAVQDNDKSIGLSATFITAERQKRVDFAQYLQSGNVFLVQSTYNEPINDLNDLCGKTVTVLVGTVHEADVRAQQADCPSSRPLIIVPAASQTELINNVQNNKADTAVYDESVLVTVARNSNNQLKVVGKPYNIRPYGIMCNKNNRDVCCAIVNTINSLIQEGVYQQLLKRYSFPYQKYGICPSRINLNGSTCSRQCIPNTQICKGFSG</sequence>
<comment type="caution">
    <text evidence="4">The sequence shown here is derived from an EMBL/GenBank/DDBJ whole genome shotgun (WGS) entry which is preliminary data.</text>
</comment>
<evidence type="ECO:0000256" key="1">
    <source>
        <dbReference type="ARBA" id="ARBA00022729"/>
    </source>
</evidence>
<dbReference type="InterPro" id="IPR001638">
    <property type="entry name" value="Solute-binding_3/MltF_N"/>
</dbReference>
<dbReference type="EMBL" id="CAJNOO010000157">
    <property type="protein sequence ID" value="CAF0833031.1"/>
    <property type="molecule type" value="Genomic_DNA"/>
</dbReference>
<dbReference type="Gene3D" id="3.40.190.10">
    <property type="entry name" value="Periplasmic binding protein-like II"/>
    <property type="match status" value="2"/>
</dbReference>
<organism evidence="4 5">
    <name type="scientific">Rotaria sordida</name>
    <dbReference type="NCBI Taxonomy" id="392033"/>
    <lineage>
        <taxon>Eukaryota</taxon>
        <taxon>Metazoa</taxon>
        <taxon>Spiralia</taxon>
        <taxon>Gnathifera</taxon>
        <taxon>Rotifera</taxon>
        <taxon>Eurotatoria</taxon>
        <taxon>Bdelloidea</taxon>
        <taxon>Philodinida</taxon>
        <taxon>Philodinidae</taxon>
        <taxon>Rotaria</taxon>
    </lineage>
</organism>
<dbReference type="OrthoDB" id="10057091at2759"/>
<dbReference type="AlphaFoldDB" id="A0A813V5Q0"/>
<protein>
    <recommendedName>
        <fullName evidence="3">Solute-binding protein family 3/N-terminal domain-containing protein</fullName>
    </recommendedName>
</protein>
<feature type="signal peptide" evidence="2">
    <location>
        <begin position="1"/>
        <end position="17"/>
    </location>
</feature>
<feature type="domain" description="Solute-binding protein family 3/N-terminal" evidence="3">
    <location>
        <begin position="7"/>
        <end position="243"/>
    </location>
</feature>
<dbReference type="SUPFAM" id="SSF53850">
    <property type="entry name" value="Periplasmic binding protein-like II"/>
    <property type="match status" value="1"/>
</dbReference>
<dbReference type="Proteomes" id="UP000663882">
    <property type="component" value="Unassembled WGS sequence"/>
</dbReference>
<reference evidence="4" key="1">
    <citation type="submission" date="2021-02" db="EMBL/GenBank/DDBJ databases">
        <authorList>
            <person name="Nowell W R."/>
        </authorList>
    </citation>
    <scope>NUCLEOTIDE SEQUENCE</scope>
</reference>
<proteinExistence type="predicted"/>
<evidence type="ECO:0000313" key="5">
    <source>
        <dbReference type="Proteomes" id="UP000663882"/>
    </source>
</evidence>
<accession>A0A813V5Q0</accession>
<evidence type="ECO:0000256" key="2">
    <source>
        <dbReference type="SAM" id="SignalP"/>
    </source>
</evidence>
<dbReference type="PANTHER" id="PTHR35936:SF17">
    <property type="entry name" value="ARGININE-BINDING EXTRACELLULAR PROTEIN ARTP"/>
    <property type="match status" value="1"/>
</dbReference>
<gene>
    <name evidence="4" type="ORF">RFH988_LOCUS5541</name>
</gene>
<name>A0A813V5Q0_9BILA</name>
<feature type="chain" id="PRO_5032294017" description="Solute-binding protein family 3/N-terminal domain-containing protein" evidence="2">
    <location>
        <begin position="18"/>
        <end position="277"/>
    </location>
</feature>
<evidence type="ECO:0000313" key="4">
    <source>
        <dbReference type="EMBL" id="CAF0833031.1"/>
    </source>
</evidence>
<dbReference type="SMART" id="SM00062">
    <property type="entry name" value="PBPb"/>
    <property type="match status" value="1"/>
</dbReference>
<dbReference type="Pfam" id="PF00497">
    <property type="entry name" value="SBP_bac_3"/>
    <property type="match status" value="1"/>
</dbReference>
<keyword evidence="1 2" id="KW-0732">Signal</keyword>